<reference evidence="3 4" key="1">
    <citation type="journal article" date="2015" name="Antonie Van Leeuwenhoek">
        <title>Thioclava indica sp. nov., isolated from surface seawater of the Indian Ocean.</title>
        <authorList>
            <person name="Liu Y."/>
            <person name="Lai Q."/>
            <person name="Du J."/>
            <person name="Xu H."/>
            <person name="Jiang L."/>
            <person name="Shao Z."/>
        </authorList>
    </citation>
    <scope>NUCLEOTIDE SEQUENCE [LARGE SCALE GENOMIC DNA]</scope>
    <source>
        <strain evidence="3 4">DT23-4</strain>
    </source>
</reference>
<dbReference type="STRING" id="1353528.DT23_11400"/>
<dbReference type="Proteomes" id="UP000027471">
    <property type="component" value="Unassembled WGS sequence"/>
</dbReference>
<dbReference type="OrthoDB" id="7844015at2"/>
<organism evidence="3 4">
    <name type="scientific">Thioclava indica</name>
    <dbReference type="NCBI Taxonomy" id="1353528"/>
    <lineage>
        <taxon>Bacteria</taxon>
        <taxon>Pseudomonadati</taxon>
        <taxon>Pseudomonadota</taxon>
        <taxon>Alphaproteobacteria</taxon>
        <taxon>Rhodobacterales</taxon>
        <taxon>Paracoccaceae</taxon>
        <taxon>Thioclava</taxon>
    </lineage>
</organism>
<feature type="region of interest" description="Disordered" evidence="1">
    <location>
        <begin position="123"/>
        <end position="144"/>
    </location>
</feature>
<evidence type="ECO:0000256" key="1">
    <source>
        <dbReference type="SAM" id="MobiDB-lite"/>
    </source>
</evidence>
<feature type="chain" id="PRO_5001696954" description="DUF3108 domain-containing protein" evidence="2">
    <location>
        <begin position="32"/>
        <end position="249"/>
    </location>
</feature>
<proteinExistence type="predicted"/>
<accession>A0A074KHC6</accession>
<feature type="signal peptide" evidence="2">
    <location>
        <begin position="1"/>
        <end position="31"/>
    </location>
</feature>
<sequence>MISTFSRARRAAVLPLLAALAFLQPSLPARADQSDQIVFDVVLKGLRAGELVINGKIVGNAYGANGVLQTAGLVGLLRKIRYDATVSGSYRNGKFTPMRFSEISDTPRGKSTHEIVYKNGTPIAVSQKPPRRPRDTDVDPAKQGGAIDPLTALYAVLRNVNRDEACKLDVKMYDGSKRSQVRLFDARPEGDGVVCSGEYRRLAGFSAKDMAEKSRFPFTLHYAPNANGRLEVNEIETDTIYGKGRLKRQ</sequence>
<protein>
    <recommendedName>
        <fullName evidence="5">DUF3108 domain-containing protein</fullName>
    </recommendedName>
</protein>
<dbReference type="InterPro" id="IPR021457">
    <property type="entry name" value="DUF3108"/>
</dbReference>
<gene>
    <name evidence="3" type="ORF">DT23_11400</name>
</gene>
<evidence type="ECO:0008006" key="5">
    <source>
        <dbReference type="Google" id="ProtNLM"/>
    </source>
</evidence>
<comment type="caution">
    <text evidence="3">The sequence shown here is derived from an EMBL/GenBank/DDBJ whole genome shotgun (WGS) entry which is preliminary data.</text>
</comment>
<keyword evidence="2" id="KW-0732">Signal</keyword>
<dbReference type="Pfam" id="PF11306">
    <property type="entry name" value="DUF3108"/>
    <property type="match status" value="1"/>
</dbReference>
<dbReference type="eggNOG" id="ENOG503082Q">
    <property type="taxonomic scope" value="Bacteria"/>
</dbReference>
<dbReference type="AlphaFoldDB" id="A0A074KHC6"/>
<name>A0A074KHC6_9RHOB</name>
<keyword evidence="4" id="KW-1185">Reference proteome</keyword>
<evidence type="ECO:0000313" key="4">
    <source>
        <dbReference type="Proteomes" id="UP000027471"/>
    </source>
</evidence>
<dbReference type="EMBL" id="AUNB01000012">
    <property type="protein sequence ID" value="KEO60987.1"/>
    <property type="molecule type" value="Genomic_DNA"/>
</dbReference>
<dbReference type="RefSeq" id="WP_051697038.1">
    <property type="nucleotide sequence ID" value="NZ_AUNB01000012.1"/>
</dbReference>
<evidence type="ECO:0000256" key="2">
    <source>
        <dbReference type="SAM" id="SignalP"/>
    </source>
</evidence>
<evidence type="ECO:0000313" key="3">
    <source>
        <dbReference type="EMBL" id="KEO60987.1"/>
    </source>
</evidence>